<dbReference type="EMBL" id="AZBU02000010">
    <property type="protein sequence ID" value="TKR61979.1"/>
    <property type="molecule type" value="Genomic_DNA"/>
</dbReference>
<organism evidence="1 2">
    <name type="scientific">Steinernema carpocapsae</name>
    <name type="common">Entomopathogenic nematode</name>
    <dbReference type="NCBI Taxonomy" id="34508"/>
    <lineage>
        <taxon>Eukaryota</taxon>
        <taxon>Metazoa</taxon>
        <taxon>Ecdysozoa</taxon>
        <taxon>Nematoda</taxon>
        <taxon>Chromadorea</taxon>
        <taxon>Rhabditida</taxon>
        <taxon>Tylenchina</taxon>
        <taxon>Panagrolaimomorpha</taxon>
        <taxon>Strongyloidoidea</taxon>
        <taxon>Steinernematidae</taxon>
        <taxon>Steinernema</taxon>
    </lineage>
</organism>
<protein>
    <submittedName>
        <fullName evidence="1">Uncharacterized protein</fullName>
    </submittedName>
</protein>
<sequence length="92" mass="10074">MVEENRRVAEGSGHGHLEATVSGWLLLGAATCLQDVDVVVNLGAVTLRYAFCDPDDVAHFLLLQLDERVEDAEVELVQVGVHVQLHLQEKEG</sequence>
<proteinExistence type="predicted"/>
<gene>
    <name evidence="1" type="ORF">L596_026003</name>
</gene>
<comment type="caution">
    <text evidence="1">The sequence shown here is derived from an EMBL/GenBank/DDBJ whole genome shotgun (WGS) entry which is preliminary data.</text>
</comment>
<dbReference type="AlphaFoldDB" id="A0A4U5M020"/>
<reference evidence="1 2" key="2">
    <citation type="journal article" date="2019" name="G3 (Bethesda)">
        <title>Hybrid Assembly of the Genome of the Entomopathogenic Nematode Steinernema carpocapsae Identifies the X-Chromosome.</title>
        <authorList>
            <person name="Serra L."/>
            <person name="Macchietto M."/>
            <person name="Macias-Munoz A."/>
            <person name="McGill C.J."/>
            <person name="Rodriguez I.M."/>
            <person name="Rodriguez B."/>
            <person name="Murad R."/>
            <person name="Mortazavi A."/>
        </authorList>
    </citation>
    <scope>NUCLEOTIDE SEQUENCE [LARGE SCALE GENOMIC DNA]</scope>
    <source>
        <strain evidence="1 2">ALL</strain>
    </source>
</reference>
<evidence type="ECO:0000313" key="1">
    <source>
        <dbReference type="EMBL" id="TKR61979.1"/>
    </source>
</evidence>
<evidence type="ECO:0000313" key="2">
    <source>
        <dbReference type="Proteomes" id="UP000298663"/>
    </source>
</evidence>
<keyword evidence="2" id="KW-1185">Reference proteome</keyword>
<accession>A0A4U5M020</accession>
<dbReference type="Proteomes" id="UP000298663">
    <property type="component" value="Unassembled WGS sequence"/>
</dbReference>
<reference evidence="1 2" key="1">
    <citation type="journal article" date="2015" name="Genome Biol.">
        <title>Comparative genomics of Steinernema reveals deeply conserved gene regulatory networks.</title>
        <authorList>
            <person name="Dillman A.R."/>
            <person name="Macchietto M."/>
            <person name="Porter C.F."/>
            <person name="Rogers A."/>
            <person name="Williams B."/>
            <person name="Antoshechkin I."/>
            <person name="Lee M.M."/>
            <person name="Goodwin Z."/>
            <person name="Lu X."/>
            <person name="Lewis E.E."/>
            <person name="Goodrich-Blair H."/>
            <person name="Stock S.P."/>
            <person name="Adams B.J."/>
            <person name="Sternberg P.W."/>
            <person name="Mortazavi A."/>
        </authorList>
    </citation>
    <scope>NUCLEOTIDE SEQUENCE [LARGE SCALE GENOMIC DNA]</scope>
    <source>
        <strain evidence="1 2">ALL</strain>
    </source>
</reference>
<name>A0A4U5M020_STECR</name>